<comment type="subcellular location">
    <subcellularLocation>
        <location evidence="1">Fimbrium</location>
    </subcellularLocation>
</comment>
<dbReference type="InterPro" id="IPR050263">
    <property type="entry name" value="Bact_Fimbrial_Adh_Pro"/>
</dbReference>
<evidence type="ECO:0000256" key="2">
    <source>
        <dbReference type="ARBA" id="ARBA00006671"/>
    </source>
</evidence>
<dbReference type="Proteomes" id="UP000490535">
    <property type="component" value="Unassembled WGS sequence"/>
</dbReference>
<dbReference type="InterPro" id="IPR039458">
    <property type="entry name" value="FimA-like"/>
</dbReference>
<comment type="similarity">
    <text evidence="2">Belongs to the fimbrial protein family.</text>
</comment>
<accession>A0A833PK76</accession>
<protein>
    <submittedName>
        <fullName evidence="6">Major fimbrial subunit SMF-1</fullName>
    </submittedName>
</protein>
<evidence type="ECO:0000313" key="7">
    <source>
        <dbReference type="Proteomes" id="UP000490535"/>
    </source>
</evidence>
<evidence type="ECO:0000256" key="1">
    <source>
        <dbReference type="ARBA" id="ARBA00004561"/>
    </source>
</evidence>
<dbReference type="Pfam" id="PF16970">
    <property type="entry name" value="FimA"/>
    <property type="match status" value="1"/>
</dbReference>
<evidence type="ECO:0000313" key="6">
    <source>
        <dbReference type="EMBL" id="KAF1027706.1"/>
    </source>
</evidence>
<dbReference type="GO" id="GO:0043709">
    <property type="term" value="P:cell adhesion involved in single-species biofilm formation"/>
    <property type="evidence" value="ECO:0007669"/>
    <property type="project" value="TreeGrafter"/>
</dbReference>
<organism evidence="6 7">
    <name type="scientific">Acinetobacter bereziniae</name>
    <name type="common">Acinetobacter genomosp. 10</name>
    <dbReference type="NCBI Taxonomy" id="106648"/>
    <lineage>
        <taxon>Bacteria</taxon>
        <taxon>Pseudomonadati</taxon>
        <taxon>Pseudomonadota</taxon>
        <taxon>Gammaproteobacteria</taxon>
        <taxon>Moraxellales</taxon>
        <taxon>Moraxellaceae</taxon>
        <taxon>Acinetobacter</taxon>
    </lineage>
</organism>
<dbReference type="PANTHER" id="PTHR33420:SF3">
    <property type="entry name" value="FIMBRIAL SUBUNIT ELFA"/>
    <property type="match status" value="1"/>
</dbReference>
<evidence type="ECO:0000256" key="3">
    <source>
        <dbReference type="ARBA" id="ARBA00022729"/>
    </source>
</evidence>
<dbReference type="PANTHER" id="PTHR33420">
    <property type="entry name" value="FIMBRIAL SUBUNIT ELFA-RELATED"/>
    <property type="match status" value="1"/>
</dbReference>
<dbReference type="AlphaFoldDB" id="A0A833PK76"/>
<sequence length="178" mass="18115">MKKVQLGLAIIGLGLASSTVFAAPDGTVTVTGKIVDQTCTVGGTAGNYTVVLPTVAKSSLATAATTNGDTKFTINLTACPVGNVGVYYDNTNANINTAGRLNNTVTTGGATNVNIQLLNSAKAVIDLTKDRTGQNIVTSNVATANGAANLDFYARYYATGATTAGDVSTTATYYVVYP</sequence>
<comment type="caution">
    <text evidence="6">The sequence shown here is derived from an EMBL/GenBank/DDBJ whole genome shotgun (WGS) entry which is preliminary data.</text>
</comment>
<dbReference type="EMBL" id="WNDP01000007">
    <property type="protein sequence ID" value="KAF1027706.1"/>
    <property type="molecule type" value="Genomic_DNA"/>
</dbReference>
<keyword evidence="4" id="KW-0281">Fimbrium</keyword>
<dbReference type="Gene3D" id="2.60.40.1090">
    <property type="entry name" value="Fimbrial-type adhesion domain"/>
    <property type="match status" value="1"/>
</dbReference>
<gene>
    <name evidence="6" type="primary">smf-1_1</name>
    <name evidence="6" type="ORF">GAK29_00517</name>
</gene>
<dbReference type="SUPFAM" id="SSF49401">
    <property type="entry name" value="Bacterial adhesins"/>
    <property type="match status" value="1"/>
</dbReference>
<dbReference type="InterPro" id="IPR036937">
    <property type="entry name" value="Adhesion_dom_fimbrial_sf"/>
</dbReference>
<name>A0A833PK76_ACIBZ</name>
<feature type="chain" id="PRO_5033015663" evidence="5">
    <location>
        <begin position="23"/>
        <end position="178"/>
    </location>
</feature>
<dbReference type="InterPro" id="IPR008966">
    <property type="entry name" value="Adhesion_dom_sf"/>
</dbReference>
<feature type="signal peptide" evidence="5">
    <location>
        <begin position="1"/>
        <end position="22"/>
    </location>
</feature>
<keyword evidence="3 5" id="KW-0732">Signal</keyword>
<proteinExistence type="inferred from homology"/>
<evidence type="ECO:0000256" key="4">
    <source>
        <dbReference type="ARBA" id="ARBA00023263"/>
    </source>
</evidence>
<reference evidence="7" key="1">
    <citation type="journal article" date="2020" name="MBio">
        <title>Horizontal gene transfer to a defensive symbiont with a reduced genome amongst a multipartite beetle microbiome.</title>
        <authorList>
            <person name="Waterworth S.C."/>
            <person name="Florez L.V."/>
            <person name="Rees E.R."/>
            <person name="Hertweck C."/>
            <person name="Kaltenpoth M."/>
            <person name="Kwan J.C."/>
        </authorList>
    </citation>
    <scope>NUCLEOTIDE SEQUENCE [LARGE SCALE GENOMIC DNA]</scope>
</reference>
<dbReference type="GO" id="GO:0009289">
    <property type="term" value="C:pilus"/>
    <property type="evidence" value="ECO:0007669"/>
    <property type="project" value="UniProtKB-SubCell"/>
</dbReference>
<evidence type="ECO:0000256" key="5">
    <source>
        <dbReference type="SAM" id="SignalP"/>
    </source>
</evidence>